<organism evidence="1 2">
    <name type="scientific">Candolleomyces aberdarensis</name>
    <dbReference type="NCBI Taxonomy" id="2316362"/>
    <lineage>
        <taxon>Eukaryota</taxon>
        <taxon>Fungi</taxon>
        <taxon>Dikarya</taxon>
        <taxon>Basidiomycota</taxon>
        <taxon>Agaricomycotina</taxon>
        <taxon>Agaricomycetes</taxon>
        <taxon>Agaricomycetidae</taxon>
        <taxon>Agaricales</taxon>
        <taxon>Agaricineae</taxon>
        <taxon>Psathyrellaceae</taxon>
        <taxon>Candolleomyces</taxon>
    </lineage>
</organism>
<accession>A0A4Q2DEY5</accession>
<name>A0A4Q2DEY5_9AGAR</name>
<comment type="caution">
    <text evidence="1">The sequence shown here is derived from an EMBL/GenBank/DDBJ whole genome shotgun (WGS) entry which is preliminary data.</text>
</comment>
<dbReference type="AlphaFoldDB" id="A0A4Q2DEY5"/>
<protein>
    <submittedName>
        <fullName evidence="1">Uncharacterized protein</fullName>
    </submittedName>
</protein>
<dbReference type="Proteomes" id="UP000290288">
    <property type="component" value="Unassembled WGS sequence"/>
</dbReference>
<keyword evidence="2" id="KW-1185">Reference proteome</keyword>
<dbReference type="OrthoDB" id="2340858at2759"/>
<evidence type="ECO:0000313" key="1">
    <source>
        <dbReference type="EMBL" id="RXW17642.1"/>
    </source>
</evidence>
<reference evidence="1 2" key="1">
    <citation type="submission" date="2019-01" db="EMBL/GenBank/DDBJ databases">
        <title>Draft genome sequence of Psathyrella aberdarensis IHI B618.</title>
        <authorList>
            <person name="Buettner E."/>
            <person name="Kellner H."/>
        </authorList>
    </citation>
    <scope>NUCLEOTIDE SEQUENCE [LARGE SCALE GENOMIC DNA]</scope>
    <source>
        <strain evidence="1 2">IHI B618</strain>
    </source>
</reference>
<gene>
    <name evidence="1" type="ORF">EST38_g8211</name>
</gene>
<evidence type="ECO:0000313" key="2">
    <source>
        <dbReference type="Proteomes" id="UP000290288"/>
    </source>
</evidence>
<proteinExistence type="predicted"/>
<dbReference type="EMBL" id="SDEE01000324">
    <property type="protein sequence ID" value="RXW17642.1"/>
    <property type="molecule type" value="Genomic_DNA"/>
</dbReference>
<sequence>MVDEVDVDEPDIDKAANCISSIDFSNPAKIRFLRNCQDMASLGLSDGETLLVERPEEYPGAPPAKRFRLEPAPDDEYYYDVMALELYRTLWKQPEKLESLIRTETLGNIPGHAPGFPEHFKPPFGRTPFAVRFLIRQEFDEALEYMEERPDKHILLLGQSDIGKTISLTYFLVMRLVQGLPTAFAATRTARYLSEDSGVTCWKSGPSRIPYCSHPNYRVLGDLNCHQSIHDLQITSITPTSVSSSPQGKRYKRFEREGSCFVKRFIMKPSNWLEVYSWARSSGSSAVCDFQAFQMHGGPSMELAYTTPEQLDSEIAEAIDDTTLKNIFCNPEGNWDLTHTHHIIEMRPLVDIDSDNMHPIEGLEPRGDYTINFLSTYVYEKILERKRSELAETMRYALEVSFLRWARPIVEFAFQDMIHKYLCQYCTPKLLVLRPFEGAGNNYYMKLGLEGHRQLKVVEYVPDCGEPIDLSADRYYKLPTGGVLDPLGSGRIDLFALEVDASRRIKTVAIFQFALPSSDERAATIRIRTRTREIIQQLQRHLEKLDWKSRLGAKEIKWKLVFAVPQSNKGKELNLMVKEDKEGPW</sequence>